<evidence type="ECO:0000256" key="1">
    <source>
        <dbReference type="SAM" id="Coils"/>
    </source>
</evidence>
<feature type="coiled-coil region" evidence="1">
    <location>
        <begin position="24"/>
        <end position="65"/>
    </location>
</feature>
<name>A0A419T179_9FIRM</name>
<proteinExistence type="predicted"/>
<evidence type="ECO:0008006" key="4">
    <source>
        <dbReference type="Google" id="ProtNLM"/>
    </source>
</evidence>
<evidence type="ECO:0000313" key="3">
    <source>
        <dbReference type="Proteomes" id="UP000284177"/>
    </source>
</evidence>
<accession>A0A419T179</accession>
<comment type="caution">
    <text evidence="2">The sequence shown here is derived from an EMBL/GenBank/DDBJ whole genome shotgun (WGS) entry which is preliminary data.</text>
</comment>
<evidence type="ECO:0000313" key="2">
    <source>
        <dbReference type="EMBL" id="RKD31206.1"/>
    </source>
</evidence>
<dbReference type="EMBL" id="MCIB01000023">
    <property type="protein sequence ID" value="RKD31206.1"/>
    <property type="molecule type" value="Genomic_DNA"/>
</dbReference>
<reference evidence="2 3" key="1">
    <citation type="submission" date="2016-08" db="EMBL/GenBank/DDBJ databases">
        <title>Novel Firmicutes and Novel Genomes.</title>
        <authorList>
            <person name="Poppleton D.I."/>
            <person name="Gribaldo S."/>
        </authorList>
    </citation>
    <scope>NUCLEOTIDE SEQUENCE [LARGE SCALE GENOMIC DNA]</scope>
    <source>
        <strain evidence="2 3">CTT3</strain>
    </source>
</reference>
<keyword evidence="1" id="KW-0175">Coiled coil</keyword>
<organism evidence="2 3">
    <name type="scientific">Thermohalobacter berrensis</name>
    <dbReference type="NCBI Taxonomy" id="99594"/>
    <lineage>
        <taxon>Bacteria</taxon>
        <taxon>Bacillati</taxon>
        <taxon>Bacillota</taxon>
        <taxon>Tissierellia</taxon>
        <taxon>Tissierellales</taxon>
        <taxon>Thermohalobacteraceae</taxon>
        <taxon>Thermohalobacter</taxon>
    </lineage>
</organism>
<dbReference type="RefSeq" id="WP_120169583.1">
    <property type="nucleotide sequence ID" value="NZ_MCIB01000023.1"/>
</dbReference>
<dbReference type="OrthoDB" id="9966560at2"/>
<dbReference type="PROSITE" id="PS51257">
    <property type="entry name" value="PROKAR_LIPOPROTEIN"/>
    <property type="match status" value="1"/>
</dbReference>
<dbReference type="Proteomes" id="UP000284177">
    <property type="component" value="Unassembled WGS sequence"/>
</dbReference>
<protein>
    <recommendedName>
        <fullName evidence="4">Lipoprotein</fullName>
    </recommendedName>
</protein>
<dbReference type="AlphaFoldDB" id="A0A419T179"/>
<sequence>MKKIILFILISILTLTSCNINSNNKSNEKKINQLELENLKLKSRIQELKKENKKLKERDKLYKSHINDESFKWINIKEWDKVIISNPVTNQKVDVLETKLFKMIDLKEIFYPLTNYYIASEWLPDVQPYFFDFIKDNSAYRIEVKGRNIIKFKDKYYTVSNKLYRLGNALLPSPEYMKVGNTLAKMYYSGYMIEKSLNLNNKYEKSLHSDIGLIRTFPQYIHKEFSKGNLVIIDALPSDNIKLASTLKFYWHGDIVIMNIYNYNGIESKYIEITDDKKKIIYEQKNRGNIRLFLGM</sequence>
<gene>
    <name evidence="2" type="ORF">BET03_03505</name>
</gene>
<keyword evidence="3" id="KW-1185">Reference proteome</keyword>